<reference evidence="1" key="1">
    <citation type="submission" date="2018-07" db="EMBL/GenBank/DDBJ databases">
        <title>Complete genome sequence of Sphingomonas bisphenolicum strain AO1, a bisphenol A degradative bacterium isolated from Japanese farm field.</title>
        <authorList>
            <person name="Murakami M."/>
            <person name="Koh M."/>
            <person name="Koba S."/>
            <person name="Matsumura Y."/>
        </authorList>
    </citation>
    <scope>NUCLEOTIDE SEQUENCE</scope>
    <source>
        <strain evidence="1">AO1</strain>
    </source>
</reference>
<sequence length="61" mass="6660">MPIGARMKRTPRKILILLVLAVLGAVAWHVGLFRAGDCLIQGGRWNGETGFCRLDSLARPS</sequence>
<dbReference type="Proteomes" id="UP001059971">
    <property type="component" value="Chromosome 1"/>
</dbReference>
<organism evidence="1 2">
    <name type="scientific">Sphingomonas bisphenolicum</name>
    <dbReference type="NCBI Taxonomy" id="296544"/>
    <lineage>
        <taxon>Bacteria</taxon>
        <taxon>Pseudomonadati</taxon>
        <taxon>Pseudomonadota</taxon>
        <taxon>Alphaproteobacteria</taxon>
        <taxon>Sphingomonadales</taxon>
        <taxon>Sphingomonadaceae</taxon>
        <taxon>Sphingomonas</taxon>
    </lineage>
</organism>
<protein>
    <submittedName>
        <fullName evidence="1">Uncharacterized protein</fullName>
    </submittedName>
</protein>
<keyword evidence="2" id="KW-1185">Reference proteome</keyword>
<name>A0ABM7G1C4_9SPHN</name>
<evidence type="ECO:0000313" key="1">
    <source>
        <dbReference type="EMBL" id="BBF69831.1"/>
    </source>
</evidence>
<evidence type="ECO:0000313" key="2">
    <source>
        <dbReference type="Proteomes" id="UP001059971"/>
    </source>
</evidence>
<accession>A0ABM7G1C4</accession>
<dbReference type="EMBL" id="AP018817">
    <property type="protein sequence ID" value="BBF69831.1"/>
    <property type="molecule type" value="Genomic_DNA"/>
</dbReference>
<gene>
    <name evidence="1" type="ORF">SBA_ch1_20310</name>
</gene>
<proteinExistence type="predicted"/>